<keyword evidence="1" id="KW-0472">Membrane</keyword>
<keyword evidence="1" id="KW-0812">Transmembrane</keyword>
<dbReference type="AlphaFoldDB" id="M7PU09"/>
<keyword evidence="3" id="KW-1185">Reference proteome</keyword>
<dbReference type="PATRIC" id="fig|1286106.3.peg.461"/>
<dbReference type="EMBL" id="APHR01000010">
    <property type="protein sequence ID" value="EMR13954.1"/>
    <property type="molecule type" value="Genomic_DNA"/>
</dbReference>
<dbReference type="Pfam" id="PF11381">
    <property type="entry name" value="DUF3185"/>
    <property type="match status" value="1"/>
</dbReference>
<dbReference type="Proteomes" id="UP000012019">
    <property type="component" value="Unassembled WGS sequence"/>
</dbReference>
<name>M7PU09_9GAMM</name>
<dbReference type="InterPro" id="IPR021521">
    <property type="entry name" value="DUF3185"/>
</dbReference>
<reference evidence="2 3" key="1">
    <citation type="journal article" date="2013" name="Genome Announc.">
        <title>Draft Genome Sequence of Methylophaga lonarensis MPLT, a Haloalkaliphilic (Non-Methane-Utilizing) Methylotroph.</title>
        <authorList>
            <person name="Shetty S.A."/>
            <person name="Marathe N.P."/>
            <person name="Munot H."/>
            <person name="Antony C.P."/>
            <person name="Dhotre D.P."/>
            <person name="Murrell J.C."/>
            <person name="Shouche Y.S."/>
        </authorList>
    </citation>
    <scope>NUCLEOTIDE SEQUENCE [LARGE SCALE GENOMIC DNA]</scope>
    <source>
        <strain evidence="2 3">MPL</strain>
    </source>
</reference>
<sequence length="100" mass="10691">MCPTLSLDDHALVGLPVNTFKRNLNLHTNGGSGMANTRLLGMILLVIGAILLYFGWQSSQSIGDQLTEAVTGRFTDETMWFIISGAVSVVVGAYFAVTGK</sequence>
<dbReference type="eggNOG" id="ENOG50336RW">
    <property type="taxonomic scope" value="Bacteria"/>
</dbReference>
<evidence type="ECO:0000256" key="1">
    <source>
        <dbReference type="SAM" id="Phobius"/>
    </source>
</evidence>
<gene>
    <name evidence="2" type="ORF">MPL1_02298</name>
</gene>
<dbReference type="STRING" id="1286106.MPL1_02298"/>
<comment type="caution">
    <text evidence="2">The sequence shown here is derived from an EMBL/GenBank/DDBJ whole genome shotgun (WGS) entry which is preliminary data.</text>
</comment>
<proteinExistence type="predicted"/>
<feature type="transmembrane region" description="Helical" evidence="1">
    <location>
        <begin position="39"/>
        <end position="58"/>
    </location>
</feature>
<protein>
    <submittedName>
        <fullName evidence="2">Membrane protein</fullName>
    </submittedName>
</protein>
<evidence type="ECO:0000313" key="2">
    <source>
        <dbReference type="EMBL" id="EMR13954.1"/>
    </source>
</evidence>
<accession>M7PU09</accession>
<feature type="transmembrane region" description="Helical" evidence="1">
    <location>
        <begin position="78"/>
        <end position="97"/>
    </location>
</feature>
<organism evidence="2 3">
    <name type="scientific">Methylophaga lonarensis MPL</name>
    <dbReference type="NCBI Taxonomy" id="1286106"/>
    <lineage>
        <taxon>Bacteria</taxon>
        <taxon>Pseudomonadati</taxon>
        <taxon>Pseudomonadota</taxon>
        <taxon>Gammaproteobacteria</taxon>
        <taxon>Thiotrichales</taxon>
        <taxon>Piscirickettsiaceae</taxon>
        <taxon>Methylophaga</taxon>
    </lineage>
</organism>
<evidence type="ECO:0000313" key="3">
    <source>
        <dbReference type="Proteomes" id="UP000012019"/>
    </source>
</evidence>
<keyword evidence="1" id="KW-1133">Transmembrane helix</keyword>